<sequence length="174" mass="20427">MIEDDAPKKGEKRKRESDDDVYEISDDDDDNATIATIVNISSNQKQLSSLIYQFDQRVVAAKESYSFNDLYVSYDLIHQVRYTPIREYYLQDSIPAQSQLIEVKRFTNEQMNLIKRNDHMTSEELAKEVARYEELHRGYVDTTYERSLAVEKQKYERQPPPLKSVNDMSDVVLD</sequence>
<dbReference type="EMBL" id="SZYD01000006">
    <property type="protein sequence ID" value="KAD5961893.1"/>
    <property type="molecule type" value="Genomic_DNA"/>
</dbReference>
<name>A0A5N6PAP3_9ASTR</name>
<gene>
    <name evidence="2" type="ORF">E3N88_13366</name>
</gene>
<comment type="caution">
    <text evidence="2">The sequence shown here is derived from an EMBL/GenBank/DDBJ whole genome shotgun (WGS) entry which is preliminary data.</text>
</comment>
<feature type="compositionally biased region" description="Basic and acidic residues" evidence="1">
    <location>
        <begin position="1"/>
        <end position="17"/>
    </location>
</feature>
<feature type="compositionally biased region" description="Acidic residues" evidence="1">
    <location>
        <begin position="18"/>
        <end position="27"/>
    </location>
</feature>
<accession>A0A5N6PAP3</accession>
<dbReference type="Proteomes" id="UP000326396">
    <property type="component" value="Linkage Group LG14"/>
</dbReference>
<evidence type="ECO:0000256" key="1">
    <source>
        <dbReference type="SAM" id="MobiDB-lite"/>
    </source>
</evidence>
<protein>
    <submittedName>
        <fullName evidence="2">Uncharacterized protein</fullName>
    </submittedName>
</protein>
<feature type="region of interest" description="Disordered" evidence="1">
    <location>
        <begin position="1"/>
        <end position="27"/>
    </location>
</feature>
<evidence type="ECO:0000313" key="3">
    <source>
        <dbReference type="Proteomes" id="UP000326396"/>
    </source>
</evidence>
<reference evidence="2 3" key="1">
    <citation type="submission" date="2019-05" db="EMBL/GenBank/DDBJ databases">
        <title>Mikania micrantha, genome provides insights into the molecular mechanism of rapid growth.</title>
        <authorList>
            <person name="Liu B."/>
        </authorList>
    </citation>
    <scope>NUCLEOTIDE SEQUENCE [LARGE SCALE GENOMIC DNA]</scope>
    <source>
        <strain evidence="2">NLD-2019</strain>
        <tissue evidence="2">Leaf</tissue>
    </source>
</reference>
<evidence type="ECO:0000313" key="2">
    <source>
        <dbReference type="EMBL" id="KAD5961893.1"/>
    </source>
</evidence>
<proteinExistence type="predicted"/>
<dbReference type="AlphaFoldDB" id="A0A5N6PAP3"/>
<organism evidence="2 3">
    <name type="scientific">Mikania micrantha</name>
    <name type="common">bitter vine</name>
    <dbReference type="NCBI Taxonomy" id="192012"/>
    <lineage>
        <taxon>Eukaryota</taxon>
        <taxon>Viridiplantae</taxon>
        <taxon>Streptophyta</taxon>
        <taxon>Embryophyta</taxon>
        <taxon>Tracheophyta</taxon>
        <taxon>Spermatophyta</taxon>
        <taxon>Magnoliopsida</taxon>
        <taxon>eudicotyledons</taxon>
        <taxon>Gunneridae</taxon>
        <taxon>Pentapetalae</taxon>
        <taxon>asterids</taxon>
        <taxon>campanulids</taxon>
        <taxon>Asterales</taxon>
        <taxon>Asteraceae</taxon>
        <taxon>Asteroideae</taxon>
        <taxon>Heliantheae alliance</taxon>
        <taxon>Eupatorieae</taxon>
        <taxon>Mikania</taxon>
    </lineage>
</organism>
<keyword evidence="3" id="KW-1185">Reference proteome</keyword>
<feature type="region of interest" description="Disordered" evidence="1">
    <location>
        <begin position="153"/>
        <end position="174"/>
    </location>
</feature>